<dbReference type="Pfam" id="PF03739">
    <property type="entry name" value="LptF_LptG"/>
    <property type="match status" value="1"/>
</dbReference>
<keyword evidence="5 6" id="KW-0472">Membrane</keyword>
<feature type="transmembrane region" description="Helical" evidence="6">
    <location>
        <begin position="12"/>
        <end position="30"/>
    </location>
</feature>
<keyword evidence="3 6" id="KW-0812">Transmembrane</keyword>
<sequence>MRILSRYITTVYLRMICLCGGSFIAIYLVIDFLEKVTRLAKYEPELQHLALYFAVKIPEMVNQVAPLATLMATMLTLGTLAKNSEIIAMRSCGVGLVRISIPLLATALLISLAVLLNGEFIVPRSNARLDQIENILIKKKSADTFFRQSNIWHREENILLQSRLFVPATRTLQGITFWQLAPDMRPVRRIDAGTGSLSDNGWLFRNVTIRDFANGNVTATRTVAELPVQLQLKPADLKVLEKYADNMGFIALRNYCEKLQSGGYDATRYLTQMHSRLSLPFSTLVMAFLGIPFALKSGRSSGIAVGIGLSILIGFGFFVINSTLITFGQGGVLPPLIAAWAANAIFAAIGVWLTLTVNR</sequence>
<dbReference type="PANTHER" id="PTHR33529">
    <property type="entry name" value="SLR0882 PROTEIN-RELATED"/>
    <property type="match status" value="1"/>
</dbReference>
<dbReference type="NCBIfam" id="TIGR04408">
    <property type="entry name" value="LptG_lptG"/>
    <property type="match status" value="1"/>
</dbReference>
<keyword evidence="4 6" id="KW-1133">Transmembrane helix</keyword>
<accession>A0ABS5SG97</accession>
<evidence type="ECO:0000256" key="3">
    <source>
        <dbReference type="ARBA" id="ARBA00022692"/>
    </source>
</evidence>
<evidence type="ECO:0000256" key="4">
    <source>
        <dbReference type="ARBA" id="ARBA00022989"/>
    </source>
</evidence>
<proteinExistence type="predicted"/>
<feature type="transmembrane region" description="Helical" evidence="6">
    <location>
        <begin position="302"/>
        <end position="325"/>
    </location>
</feature>
<organism evidence="7 8">
    <name type="scientific">Geomobilimonas luticola</name>
    <dbReference type="NCBI Taxonomy" id="1114878"/>
    <lineage>
        <taxon>Bacteria</taxon>
        <taxon>Pseudomonadati</taxon>
        <taxon>Thermodesulfobacteriota</taxon>
        <taxon>Desulfuromonadia</taxon>
        <taxon>Geobacterales</taxon>
        <taxon>Geobacteraceae</taxon>
        <taxon>Geomobilimonas</taxon>
    </lineage>
</organism>
<feature type="transmembrane region" description="Helical" evidence="6">
    <location>
        <begin position="277"/>
        <end position="295"/>
    </location>
</feature>
<evidence type="ECO:0000313" key="8">
    <source>
        <dbReference type="Proteomes" id="UP000756860"/>
    </source>
</evidence>
<reference evidence="7 8" key="1">
    <citation type="submission" date="2021-05" db="EMBL/GenBank/DDBJ databases">
        <title>The draft genome of Geobacter luticola JCM 17780.</title>
        <authorList>
            <person name="Xu Z."/>
            <person name="Masuda Y."/>
            <person name="Itoh H."/>
            <person name="Senoo K."/>
        </authorList>
    </citation>
    <scope>NUCLEOTIDE SEQUENCE [LARGE SCALE GENOMIC DNA]</scope>
    <source>
        <strain evidence="7 8">JCM 17780</strain>
    </source>
</reference>
<name>A0ABS5SG97_9BACT</name>
<dbReference type="PANTHER" id="PTHR33529:SF6">
    <property type="entry name" value="YJGP_YJGQ FAMILY PERMEASE"/>
    <property type="match status" value="1"/>
</dbReference>
<evidence type="ECO:0000256" key="5">
    <source>
        <dbReference type="ARBA" id="ARBA00023136"/>
    </source>
</evidence>
<keyword evidence="8" id="KW-1185">Reference proteome</keyword>
<dbReference type="InterPro" id="IPR030923">
    <property type="entry name" value="LptG"/>
</dbReference>
<dbReference type="InterPro" id="IPR005495">
    <property type="entry name" value="LptG/LptF_permease"/>
</dbReference>
<dbReference type="EMBL" id="JAHCVK010000009">
    <property type="protein sequence ID" value="MBT0654245.1"/>
    <property type="molecule type" value="Genomic_DNA"/>
</dbReference>
<dbReference type="RefSeq" id="WP_214176256.1">
    <property type="nucleotide sequence ID" value="NZ_JAHCVK010000009.1"/>
</dbReference>
<evidence type="ECO:0000256" key="1">
    <source>
        <dbReference type="ARBA" id="ARBA00004651"/>
    </source>
</evidence>
<evidence type="ECO:0000313" key="7">
    <source>
        <dbReference type="EMBL" id="MBT0654245.1"/>
    </source>
</evidence>
<evidence type="ECO:0000256" key="6">
    <source>
        <dbReference type="SAM" id="Phobius"/>
    </source>
</evidence>
<feature type="transmembrane region" description="Helical" evidence="6">
    <location>
        <begin position="64"/>
        <end position="81"/>
    </location>
</feature>
<dbReference type="Proteomes" id="UP000756860">
    <property type="component" value="Unassembled WGS sequence"/>
</dbReference>
<evidence type="ECO:0000256" key="2">
    <source>
        <dbReference type="ARBA" id="ARBA00022475"/>
    </source>
</evidence>
<protein>
    <submittedName>
        <fullName evidence="7">LPS export ABC transporter permease LptG</fullName>
    </submittedName>
</protein>
<feature type="transmembrane region" description="Helical" evidence="6">
    <location>
        <begin position="337"/>
        <end position="357"/>
    </location>
</feature>
<comment type="caution">
    <text evidence="7">The sequence shown here is derived from an EMBL/GenBank/DDBJ whole genome shotgun (WGS) entry which is preliminary data.</text>
</comment>
<keyword evidence="2" id="KW-1003">Cell membrane</keyword>
<feature type="transmembrane region" description="Helical" evidence="6">
    <location>
        <begin position="93"/>
        <end position="116"/>
    </location>
</feature>
<gene>
    <name evidence="7" type="primary">lptG</name>
    <name evidence="7" type="ORF">KI810_14365</name>
</gene>
<comment type="subcellular location">
    <subcellularLocation>
        <location evidence="1">Cell membrane</location>
        <topology evidence="1">Multi-pass membrane protein</topology>
    </subcellularLocation>
</comment>